<keyword evidence="1" id="KW-0472">Membrane</keyword>
<organism evidence="2 3">
    <name type="scientific">Pedobacter hiemivivus</name>
    <dbReference type="NCBI Taxonomy" id="2530454"/>
    <lineage>
        <taxon>Bacteria</taxon>
        <taxon>Pseudomonadati</taxon>
        <taxon>Bacteroidota</taxon>
        <taxon>Sphingobacteriia</taxon>
        <taxon>Sphingobacteriales</taxon>
        <taxon>Sphingobacteriaceae</taxon>
        <taxon>Pedobacter</taxon>
    </lineage>
</organism>
<gene>
    <name evidence="2" type="ORF">FBD94_20280</name>
</gene>
<dbReference type="RefSeq" id="WP_136881552.1">
    <property type="nucleotide sequence ID" value="NZ_SWDX01000009.1"/>
</dbReference>
<accession>A0A4U1G247</accession>
<protein>
    <submittedName>
        <fullName evidence="2">Uncharacterized protein</fullName>
    </submittedName>
</protein>
<evidence type="ECO:0000256" key="1">
    <source>
        <dbReference type="SAM" id="Phobius"/>
    </source>
</evidence>
<name>A0A4U1G247_9SPHI</name>
<evidence type="ECO:0000313" key="3">
    <source>
        <dbReference type="Proteomes" id="UP000309594"/>
    </source>
</evidence>
<proteinExistence type="predicted"/>
<dbReference type="EMBL" id="SWDX01000009">
    <property type="protein sequence ID" value="TKC57617.1"/>
    <property type="molecule type" value="Genomic_DNA"/>
</dbReference>
<keyword evidence="1" id="KW-0812">Transmembrane</keyword>
<dbReference type="Proteomes" id="UP000309594">
    <property type="component" value="Unassembled WGS sequence"/>
</dbReference>
<comment type="caution">
    <text evidence="2">The sequence shown here is derived from an EMBL/GenBank/DDBJ whole genome shotgun (WGS) entry which is preliminary data.</text>
</comment>
<sequence length="365" mass="42937">MEIGKREFNEVFLSEISKFDSGNYAYDIFFNCDKERFSKIATNYGKRGKYGSLNYMYENFYSWKNGTVNPNINTRTKIVCSTIETFTVEEKFIEAYSKLAKHINEKFYEEVNLKDLGRKFASIIDVIEKFELKDCYRRSHIVFKTEEIEDYQNYVKNVFVFYTKTIFNNLIKDIPLILWASQNINSSFLSFTFRTYLFNIKINVQEVSKKNYNYKKVLEELFKLEYEQLLNSKLFDFSISKILEITKANNITKIDALLTENQIEKIIEQKNQIEQSKQSGIIKYILKTNGGILTIDLKILSPLEKLIICLRVLAYISTIAGLIYYCFIITQSYFIFVLGLIASSFIINSIQTDIVNLFKNILRQK</sequence>
<evidence type="ECO:0000313" key="2">
    <source>
        <dbReference type="EMBL" id="TKC57617.1"/>
    </source>
</evidence>
<keyword evidence="1" id="KW-1133">Transmembrane helix</keyword>
<reference evidence="2 3" key="1">
    <citation type="submission" date="2019-04" db="EMBL/GenBank/DDBJ databases">
        <title>Pedobacter sp. RP-1-16 sp. nov., isolated from Arctic soil.</title>
        <authorList>
            <person name="Dahal R.H."/>
            <person name="Kim D.-U."/>
        </authorList>
    </citation>
    <scope>NUCLEOTIDE SEQUENCE [LARGE SCALE GENOMIC DNA]</scope>
    <source>
        <strain evidence="2 3">RP-1-16</strain>
    </source>
</reference>
<dbReference type="AlphaFoldDB" id="A0A4U1G247"/>
<feature type="transmembrane region" description="Helical" evidence="1">
    <location>
        <begin position="308"/>
        <end position="327"/>
    </location>
</feature>
<feature type="transmembrane region" description="Helical" evidence="1">
    <location>
        <begin position="333"/>
        <end position="358"/>
    </location>
</feature>